<sequence length="484" mass="53647">MCSDTDVHSEVSATLIKHRHGQTELSLPGLAPVKWAKHDEPVLVVDEDGLWQLEVNTPCLQYKATKKGCQLPITRGKATACRNCTHSKKPCSFANAVLHTPMTSATPRALTTSAVVLRCQESRAARPRHNEDNLWPEVMNAQWVLCQGEWSNDHTFLLDEINQVQHSRPPKNDTASEESQTWGDKEDKEQEPEMGIENDSPNWEEDEEEGEDHPLPRPTTWAQLPQPLLHLQRHLGAKSPPCGGISGDTERAGARNLGLAQGDPHWDITSISGDGTTRAPGVTVLTMLPQRGREDAVIRRQSLLAKDRATKKGLGEPVAAPGGGTTDTRRRQAVVPQVQGRPQGIRGLVGARPPSILHQVPTVRERSHHIVATRVATAQGSVTRGEKDTYTAFRRRPKARATPNWKKFQEGWTTHIPLNYLTDKAVAEYGCNTSSLLTDMYAVNPARGLIQAEKILPSAGELKLSFGEWFQAWKCLLQHIKTYF</sequence>
<evidence type="ECO:0000313" key="3">
    <source>
        <dbReference type="Proteomes" id="UP000054196"/>
    </source>
</evidence>
<dbReference type="EMBL" id="JH687554">
    <property type="protein sequence ID" value="EIN04465.1"/>
    <property type="molecule type" value="Genomic_DNA"/>
</dbReference>
<evidence type="ECO:0000313" key="2">
    <source>
        <dbReference type="EMBL" id="EIN04465.1"/>
    </source>
</evidence>
<proteinExistence type="predicted"/>
<dbReference type="GeneID" id="18880099"/>
<accession>R7S228</accession>
<gene>
    <name evidence="2" type="ORF">PUNSTDRAFT_138507</name>
</gene>
<feature type="region of interest" description="Disordered" evidence="1">
    <location>
        <begin position="311"/>
        <end position="332"/>
    </location>
</feature>
<organism evidence="2 3">
    <name type="scientific">Punctularia strigosozonata (strain HHB-11173)</name>
    <name type="common">White-rot fungus</name>
    <dbReference type="NCBI Taxonomy" id="741275"/>
    <lineage>
        <taxon>Eukaryota</taxon>
        <taxon>Fungi</taxon>
        <taxon>Dikarya</taxon>
        <taxon>Basidiomycota</taxon>
        <taxon>Agaricomycotina</taxon>
        <taxon>Agaricomycetes</taxon>
        <taxon>Corticiales</taxon>
        <taxon>Punctulariaceae</taxon>
        <taxon>Punctularia</taxon>
    </lineage>
</organism>
<protein>
    <submittedName>
        <fullName evidence="2">Uncharacterized protein</fullName>
    </submittedName>
</protein>
<feature type="compositionally biased region" description="Acidic residues" evidence="1">
    <location>
        <begin position="189"/>
        <end position="211"/>
    </location>
</feature>
<evidence type="ECO:0000256" key="1">
    <source>
        <dbReference type="SAM" id="MobiDB-lite"/>
    </source>
</evidence>
<reference evidence="3" key="1">
    <citation type="journal article" date="2012" name="Science">
        <title>The Paleozoic origin of enzymatic lignin decomposition reconstructed from 31 fungal genomes.</title>
        <authorList>
            <person name="Floudas D."/>
            <person name="Binder M."/>
            <person name="Riley R."/>
            <person name="Barry K."/>
            <person name="Blanchette R.A."/>
            <person name="Henrissat B."/>
            <person name="Martinez A.T."/>
            <person name="Otillar R."/>
            <person name="Spatafora J.W."/>
            <person name="Yadav J.S."/>
            <person name="Aerts A."/>
            <person name="Benoit I."/>
            <person name="Boyd A."/>
            <person name="Carlson A."/>
            <person name="Copeland A."/>
            <person name="Coutinho P.M."/>
            <person name="de Vries R.P."/>
            <person name="Ferreira P."/>
            <person name="Findley K."/>
            <person name="Foster B."/>
            <person name="Gaskell J."/>
            <person name="Glotzer D."/>
            <person name="Gorecki P."/>
            <person name="Heitman J."/>
            <person name="Hesse C."/>
            <person name="Hori C."/>
            <person name="Igarashi K."/>
            <person name="Jurgens J.A."/>
            <person name="Kallen N."/>
            <person name="Kersten P."/>
            <person name="Kohler A."/>
            <person name="Kuees U."/>
            <person name="Kumar T.K.A."/>
            <person name="Kuo A."/>
            <person name="LaButti K."/>
            <person name="Larrondo L.F."/>
            <person name="Lindquist E."/>
            <person name="Ling A."/>
            <person name="Lombard V."/>
            <person name="Lucas S."/>
            <person name="Lundell T."/>
            <person name="Martin R."/>
            <person name="McLaughlin D.J."/>
            <person name="Morgenstern I."/>
            <person name="Morin E."/>
            <person name="Murat C."/>
            <person name="Nagy L.G."/>
            <person name="Nolan M."/>
            <person name="Ohm R.A."/>
            <person name="Patyshakuliyeva A."/>
            <person name="Rokas A."/>
            <person name="Ruiz-Duenas F.J."/>
            <person name="Sabat G."/>
            <person name="Salamov A."/>
            <person name="Samejima M."/>
            <person name="Schmutz J."/>
            <person name="Slot J.C."/>
            <person name="St John F."/>
            <person name="Stenlid J."/>
            <person name="Sun H."/>
            <person name="Sun S."/>
            <person name="Syed K."/>
            <person name="Tsang A."/>
            <person name="Wiebenga A."/>
            <person name="Young D."/>
            <person name="Pisabarro A."/>
            <person name="Eastwood D.C."/>
            <person name="Martin F."/>
            <person name="Cullen D."/>
            <person name="Grigoriev I.V."/>
            <person name="Hibbett D.S."/>
        </authorList>
    </citation>
    <scope>NUCLEOTIDE SEQUENCE [LARGE SCALE GENOMIC DNA]</scope>
    <source>
        <strain evidence="3">HHB-11173 SS5</strain>
    </source>
</reference>
<dbReference type="Proteomes" id="UP000054196">
    <property type="component" value="Unassembled WGS sequence"/>
</dbReference>
<dbReference type="RefSeq" id="XP_007388260.1">
    <property type="nucleotide sequence ID" value="XM_007388198.1"/>
</dbReference>
<dbReference type="KEGG" id="psq:PUNSTDRAFT_138507"/>
<feature type="region of interest" description="Disordered" evidence="1">
    <location>
        <begin position="165"/>
        <end position="221"/>
    </location>
</feature>
<dbReference type="AlphaFoldDB" id="R7S228"/>
<name>R7S228_PUNST</name>
<keyword evidence="3" id="KW-1185">Reference proteome</keyword>
<dbReference type="HOGENOM" id="CLU_563973_0_0_1"/>